<protein>
    <submittedName>
        <fullName evidence="4">NUDIX domain-containing protein</fullName>
    </submittedName>
</protein>
<feature type="domain" description="Nudix hydrolase" evidence="3">
    <location>
        <begin position="37"/>
        <end position="166"/>
    </location>
</feature>
<comment type="cofactor">
    <cofactor evidence="1">
        <name>Mg(2+)</name>
        <dbReference type="ChEBI" id="CHEBI:18420"/>
    </cofactor>
</comment>
<accession>A0A1N6YQ22</accession>
<dbReference type="PRINTS" id="PR00502">
    <property type="entry name" value="NUDIXFAMILY"/>
</dbReference>
<name>A0A1N6YQ22_9EURY</name>
<dbReference type="PROSITE" id="PS00893">
    <property type="entry name" value="NUDIX_BOX"/>
    <property type="match status" value="1"/>
</dbReference>
<gene>
    <name evidence="4" type="ORF">SAMN05421858_1670</name>
</gene>
<keyword evidence="2" id="KW-0378">Hydrolase</keyword>
<dbReference type="SUPFAM" id="SSF55811">
    <property type="entry name" value="Nudix"/>
    <property type="match status" value="1"/>
</dbReference>
<evidence type="ECO:0000313" key="5">
    <source>
        <dbReference type="Proteomes" id="UP000186914"/>
    </source>
</evidence>
<dbReference type="Pfam" id="PF00293">
    <property type="entry name" value="NUDIX"/>
    <property type="match status" value="1"/>
</dbReference>
<keyword evidence="5" id="KW-1185">Reference proteome</keyword>
<dbReference type="GO" id="GO:0016787">
    <property type="term" value="F:hydrolase activity"/>
    <property type="evidence" value="ECO:0007669"/>
    <property type="project" value="UniProtKB-KW"/>
</dbReference>
<dbReference type="InterPro" id="IPR015797">
    <property type="entry name" value="NUDIX_hydrolase-like_dom_sf"/>
</dbReference>
<proteinExistence type="predicted"/>
<sequence length="166" mass="18560">MSRLADIRRRDDVREGKRTFSLPTENFATVVEIIESGYDQWVGAVVTDDDGRVLLVENGWSGGWIIPGGTVETNETPAEAVVREIEEETGVSVELDRPLLVERQRFTHADEDEIAGDFVLFGATASDTEIGDDLGVEDETIYEARWFADVPAMKIDYSAEIESFRE</sequence>
<evidence type="ECO:0000256" key="1">
    <source>
        <dbReference type="ARBA" id="ARBA00001946"/>
    </source>
</evidence>
<dbReference type="InterPro" id="IPR020084">
    <property type="entry name" value="NUDIX_hydrolase_CS"/>
</dbReference>
<reference evidence="5" key="1">
    <citation type="submission" date="2017-01" db="EMBL/GenBank/DDBJ databases">
        <authorList>
            <person name="Varghese N."/>
            <person name="Submissions S."/>
        </authorList>
    </citation>
    <scope>NUCLEOTIDE SEQUENCE [LARGE SCALE GENOMIC DNA]</scope>
    <source>
        <strain evidence="5">CGMCC 1.7737</strain>
    </source>
</reference>
<dbReference type="OrthoDB" id="25155at2157"/>
<dbReference type="PANTHER" id="PTHR43046:SF14">
    <property type="entry name" value="MUTT_NUDIX FAMILY PROTEIN"/>
    <property type="match status" value="1"/>
</dbReference>
<dbReference type="EMBL" id="FTNO01000001">
    <property type="protein sequence ID" value="SIR16743.1"/>
    <property type="molecule type" value="Genomic_DNA"/>
</dbReference>
<dbReference type="InterPro" id="IPR000086">
    <property type="entry name" value="NUDIX_hydrolase_dom"/>
</dbReference>
<dbReference type="RefSeq" id="WP_076429574.1">
    <property type="nucleotide sequence ID" value="NZ_FTNO01000001.1"/>
</dbReference>
<dbReference type="InterPro" id="IPR020476">
    <property type="entry name" value="Nudix_hydrolase"/>
</dbReference>
<evidence type="ECO:0000313" key="4">
    <source>
        <dbReference type="EMBL" id="SIR16743.1"/>
    </source>
</evidence>
<dbReference type="PROSITE" id="PS51462">
    <property type="entry name" value="NUDIX"/>
    <property type="match status" value="1"/>
</dbReference>
<dbReference type="PANTHER" id="PTHR43046">
    <property type="entry name" value="GDP-MANNOSE MANNOSYL HYDROLASE"/>
    <property type="match status" value="1"/>
</dbReference>
<evidence type="ECO:0000259" key="3">
    <source>
        <dbReference type="PROSITE" id="PS51462"/>
    </source>
</evidence>
<dbReference type="Gene3D" id="3.90.79.10">
    <property type="entry name" value="Nucleoside Triphosphate Pyrophosphohydrolase"/>
    <property type="match status" value="1"/>
</dbReference>
<evidence type="ECO:0000256" key="2">
    <source>
        <dbReference type="ARBA" id="ARBA00022801"/>
    </source>
</evidence>
<organism evidence="4 5">
    <name type="scientific">Haladaptatus litoreus</name>
    <dbReference type="NCBI Taxonomy" id="553468"/>
    <lineage>
        <taxon>Archaea</taxon>
        <taxon>Methanobacteriati</taxon>
        <taxon>Methanobacteriota</taxon>
        <taxon>Stenosarchaea group</taxon>
        <taxon>Halobacteria</taxon>
        <taxon>Halobacteriales</taxon>
        <taxon>Haladaptataceae</taxon>
        <taxon>Haladaptatus</taxon>
    </lineage>
</organism>
<dbReference type="AlphaFoldDB" id="A0A1N6YQ22"/>
<dbReference type="Proteomes" id="UP000186914">
    <property type="component" value="Unassembled WGS sequence"/>
</dbReference>